<evidence type="ECO:0000313" key="3">
    <source>
        <dbReference type="Proteomes" id="UP000095495"/>
    </source>
</evidence>
<reference evidence="2 3" key="1">
    <citation type="submission" date="2015-09" db="EMBL/GenBank/DDBJ databases">
        <authorList>
            <consortium name="Pathogen Informatics"/>
        </authorList>
    </citation>
    <scope>NUCLEOTIDE SEQUENCE [LARGE SCALE GENOMIC DNA]</scope>
    <source>
        <strain evidence="2 3">2789STDY5608863</strain>
    </source>
</reference>
<name>A0A173SN53_9FIRM</name>
<dbReference type="SMART" id="SM00342">
    <property type="entry name" value="HTH_ARAC"/>
    <property type="match status" value="1"/>
</dbReference>
<dbReference type="PROSITE" id="PS01124">
    <property type="entry name" value="HTH_ARAC_FAMILY_2"/>
    <property type="match status" value="1"/>
</dbReference>
<proteinExistence type="predicted"/>
<dbReference type="GO" id="GO:0043565">
    <property type="term" value="F:sequence-specific DNA binding"/>
    <property type="evidence" value="ECO:0007669"/>
    <property type="project" value="InterPro"/>
</dbReference>
<dbReference type="InterPro" id="IPR018060">
    <property type="entry name" value="HTH_AraC"/>
</dbReference>
<dbReference type="Pfam" id="PF12833">
    <property type="entry name" value="HTH_18"/>
    <property type="match status" value="1"/>
</dbReference>
<accession>A0A173SN53</accession>
<dbReference type="EMBL" id="CYXV01000005">
    <property type="protein sequence ID" value="CUM91793.1"/>
    <property type="molecule type" value="Genomic_DNA"/>
</dbReference>
<gene>
    <name evidence="2" type="ORF">ERS852420_01533</name>
</gene>
<dbReference type="Gene3D" id="1.10.10.60">
    <property type="entry name" value="Homeodomain-like"/>
    <property type="match status" value="1"/>
</dbReference>
<protein>
    <submittedName>
        <fullName evidence="2">Helix-turn-helix domain</fullName>
    </submittedName>
</protein>
<feature type="domain" description="HTH araC/xylS-type" evidence="1">
    <location>
        <begin position="172"/>
        <end position="275"/>
    </location>
</feature>
<sequence length="277" mass="32468">MSSIKRLCMLETNEFLSYQPYLELNNNYQSYVPIEHNIIRDIVWEVYEVDDFDLGKTVALPDVCADIMTFYTDDNAYSFFMGGSISLQQMNELDFMKDVKSIFGVRLRTGMLGNLFRCDVKDINNSRIAMSDALWNGREYEKRMAEADQFMQRWEIMSSYLEQRVAHNYKTNNIVNFVVREIINSQGCIAIKELEDKTGYTGRYLRKMVKDLLGISIKQFCEVIKFQWMCNYYKLRQGDVTLSDLALQSGYYDQSHMNLSCKKLTGELPKKIINMYS</sequence>
<evidence type="ECO:0000313" key="2">
    <source>
        <dbReference type="EMBL" id="CUM91793.1"/>
    </source>
</evidence>
<dbReference type="Proteomes" id="UP000095495">
    <property type="component" value="Unassembled WGS sequence"/>
</dbReference>
<dbReference type="AlphaFoldDB" id="A0A173SN53"/>
<dbReference type="RefSeq" id="WP_055262360.1">
    <property type="nucleotide sequence ID" value="NZ_CYXV01000005.1"/>
</dbReference>
<dbReference type="GO" id="GO:0003700">
    <property type="term" value="F:DNA-binding transcription factor activity"/>
    <property type="evidence" value="ECO:0007669"/>
    <property type="project" value="InterPro"/>
</dbReference>
<dbReference type="GeneID" id="99746654"/>
<evidence type="ECO:0000259" key="1">
    <source>
        <dbReference type="PROSITE" id="PS01124"/>
    </source>
</evidence>
<organism evidence="2 3">
    <name type="scientific">Roseburia faecis</name>
    <dbReference type="NCBI Taxonomy" id="301302"/>
    <lineage>
        <taxon>Bacteria</taxon>
        <taxon>Bacillati</taxon>
        <taxon>Bacillota</taxon>
        <taxon>Clostridia</taxon>
        <taxon>Lachnospirales</taxon>
        <taxon>Lachnospiraceae</taxon>
        <taxon>Roseburia</taxon>
    </lineage>
</organism>